<protein>
    <submittedName>
        <fullName evidence="2">Uncharacterized protein</fullName>
    </submittedName>
</protein>
<proteinExistence type="predicted"/>
<sequence>MMLIATGNTVIVSDTVRKNIVIEEIVEGVLTGIEDQTVVDGDQTMNTVGPRHMAGPLRDMEVMNVTVYTCCMSSPPLFSYVSSPLLYSIDLRSPSRERKRARWEEEDKDASSESPSSRKESSYTMLKDKDLLEENPLDRNEEEDEDLLKPVWIRCTHSESYYSSDPMDQVFLGLVRIESE</sequence>
<feature type="region of interest" description="Disordered" evidence="1">
    <location>
        <begin position="94"/>
        <end position="145"/>
    </location>
</feature>
<gene>
    <name evidence="2" type="ORF">RIMI_LOCUS5415060</name>
</gene>
<reference evidence="2" key="1">
    <citation type="submission" date="2023-07" db="EMBL/GenBank/DDBJ databases">
        <authorList>
            <person name="Stuckert A."/>
        </authorList>
    </citation>
    <scope>NUCLEOTIDE SEQUENCE</scope>
</reference>
<evidence type="ECO:0000313" key="3">
    <source>
        <dbReference type="Proteomes" id="UP001176940"/>
    </source>
</evidence>
<comment type="caution">
    <text evidence="2">The sequence shown here is derived from an EMBL/GenBank/DDBJ whole genome shotgun (WGS) entry which is preliminary data.</text>
</comment>
<dbReference type="EMBL" id="CAUEEQ010009218">
    <property type="protein sequence ID" value="CAJ0933317.1"/>
    <property type="molecule type" value="Genomic_DNA"/>
</dbReference>
<dbReference type="Proteomes" id="UP001176940">
    <property type="component" value="Unassembled WGS sequence"/>
</dbReference>
<feature type="compositionally biased region" description="Basic and acidic residues" evidence="1">
    <location>
        <begin position="102"/>
        <end position="139"/>
    </location>
</feature>
<keyword evidence="3" id="KW-1185">Reference proteome</keyword>
<evidence type="ECO:0000313" key="2">
    <source>
        <dbReference type="EMBL" id="CAJ0933317.1"/>
    </source>
</evidence>
<accession>A0ABN9L4X2</accession>
<organism evidence="2 3">
    <name type="scientific">Ranitomeya imitator</name>
    <name type="common">mimic poison frog</name>
    <dbReference type="NCBI Taxonomy" id="111125"/>
    <lineage>
        <taxon>Eukaryota</taxon>
        <taxon>Metazoa</taxon>
        <taxon>Chordata</taxon>
        <taxon>Craniata</taxon>
        <taxon>Vertebrata</taxon>
        <taxon>Euteleostomi</taxon>
        <taxon>Amphibia</taxon>
        <taxon>Batrachia</taxon>
        <taxon>Anura</taxon>
        <taxon>Neobatrachia</taxon>
        <taxon>Hyloidea</taxon>
        <taxon>Dendrobatidae</taxon>
        <taxon>Dendrobatinae</taxon>
        <taxon>Ranitomeya</taxon>
    </lineage>
</organism>
<name>A0ABN9L4X2_9NEOB</name>
<evidence type="ECO:0000256" key="1">
    <source>
        <dbReference type="SAM" id="MobiDB-lite"/>
    </source>
</evidence>